<dbReference type="AlphaFoldDB" id="A0A0A1UGW4"/>
<dbReference type="GO" id="GO:0005783">
    <property type="term" value="C:endoplasmic reticulum"/>
    <property type="evidence" value="ECO:0007669"/>
    <property type="project" value="TreeGrafter"/>
</dbReference>
<accession>A0A0A1UGW4</accession>
<keyword evidence="3" id="KW-0547">Nucleotide-binding</keyword>
<protein>
    <submittedName>
        <fullName evidence="7">AMP dependent ligase/synthetase, putative</fullName>
        <ecNumber evidence="7">6.2.1.3</ecNumber>
    </submittedName>
</protein>
<reference evidence="7 8" key="1">
    <citation type="submission" date="2012-10" db="EMBL/GenBank/DDBJ databases">
        <authorList>
            <person name="Zafar N."/>
            <person name="Inman J."/>
            <person name="Hall N."/>
            <person name="Lorenzi H."/>
            <person name="Caler E."/>
        </authorList>
    </citation>
    <scope>NUCLEOTIDE SEQUENCE [LARGE SCALE GENOMIC DNA]</scope>
    <source>
        <strain evidence="7 8">IP1</strain>
    </source>
</reference>
<keyword evidence="8" id="KW-1185">Reference proteome</keyword>
<dbReference type="RefSeq" id="XP_004261990.1">
    <property type="nucleotide sequence ID" value="XM_004261942.1"/>
</dbReference>
<evidence type="ECO:0000313" key="7">
    <source>
        <dbReference type="EMBL" id="ELP95219.1"/>
    </source>
</evidence>
<dbReference type="SUPFAM" id="SSF56801">
    <property type="entry name" value="Acetyl-CoA synthetase-like"/>
    <property type="match status" value="1"/>
</dbReference>
<organism evidence="7 8">
    <name type="scientific">Entamoeba invadens IP1</name>
    <dbReference type="NCBI Taxonomy" id="370355"/>
    <lineage>
        <taxon>Eukaryota</taxon>
        <taxon>Amoebozoa</taxon>
        <taxon>Evosea</taxon>
        <taxon>Archamoebae</taxon>
        <taxon>Mastigamoebida</taxon>
        <taxon>Entamoebidae</taxon>
        <taxon>Entamoeba</taxon>
    </lineage>
</organism>
<evidence type="ECO:0000259" key="6">
    <source>
        <dbReference type="Pfam" id="PF00501"/>
    </source>
</evidence>
<evidence type="ECO:0000313" key="8">
    <source>
        <dbReference type="Proteomes" id="UP000014680"/>
    </source>
</evidence>
<keyword evidence="2 7" id="KW-0436">Ligase</keyword>
<dbReference type="GO" id="GO:0035336">
    <property type="term" value="P:long-chain fatty-acyl-CoA metabolic process"/>
    <property type="evidence" value="ECO:0007669"/>
    <property type="project" value="TreeGrafter"/>
</dbReference>
<dbReference type="GO" id="GO:0004467">
    <property type="term" value="F:long-chain fatty acid-CoA ligase activity"/>
    <property type="evidence" value="ECO:0007669"/>
    <property type="project" value="UniProtKB-EC"/>
</dbReference>
<evidence type="ECO:0000256" key="1">
    <source>
        <dbReference type="ARBA" id="ARBA00006432"/>
    </source>
</evidence>
<dbReference type="PANTHER" id="PTHR43272:SF83">
    <property type="entry name" value="ACYL-COA SYNTHETASE LONG-CHAIN, ISOFORM J"/>
    <property type="match status" value="1"/>
</dbReference>
<dbReference type="VEuPathDB" id="AmoebaDB:EIN_430150"/>
<dbReference type="KEGG" id="eiv:EIN_430150"/>
<evidence type="ECO:0000256" key="3">
    <source>
        <dbReference type="ARBA" id="ARBA00022741"/>
    </source>
</evidence>
<dbReference type="InterPro" id="IPR042099">
    <property type="entry name" value="ANL_N_sf"/>
</dbReference>
<gene>
    <name evidence="7" type="ORF">EIN_430150</name>
</gene>
<feature type="region of interest" description="Disordered" evidence="5">
    <location>
        <begin position="1"/>
        <end position="97"/>
    </location>
</feature>
<evidence type="ECO:0000256" key="4">
    <source>
        <dbReference type="ARBA" id="ARBA00022840"/>
    </source>
</evidence>
<dbReference type="OMA" id="RYIACHH"/>
<evidence type="ECO:0000256" key="2">
    <source>
        <dbReference type="ARBA" id="ARBA00022598"/>
    </source>
</evidence>
<comment type="similarity">
    <text evidence="1">Belongs to the ATP-dependent AMP-binding enzyme family.</text>
</comment>
<dbReference type="GeneID" id="14894134"/>
<dbReference type="Proteomes" id="UP000014680">
    <property type="component" value="Unassembled WGS sequence"/>
</dbReference>
<keyword evidence="4" id="KW-0067">ATP-binding</keyword>
<dbReference type="Gene3D" id="3.40.50.12780">
    <property type="entry name" value="N-terminal domain of ligase-like"/>
    <property type="match status" value="1"/>
</dbReference>
<dbReference type="Pfam" id="PF00501">
    <property type="entry name" value="AMP-binding"/>
    <property type="match status" value="1"/>
</dbReference>
<dbReference type="EC" id="6.2.1.3" evidence="7"/>
<feature type="region of interest" description="Disordered" evidence="5">
    <location>
        <begin position="705"/>
        <end position="754"/>
    </location>
</feature>
<feature type="compositionally biased region" description="Basic and acidic residues" evidence="5">
    <location>
        <begin position="16"/>
        <end position="32"/>
    </location>
</feature>
<dbReference type="GO" id="GO:0005886">
    <property type="term" value="C:plasma membrane"/>
    <property type="evidence" value="ECO:0007669"/>
    <property type="project" value="TreeGrafter"/>
</dbReference>
<name>A0A0A1UGW4_ENTIV</name>
<dbReference type="GO" id="GO:0005811">
    <property type="term" value="C:lipid droplet"/>
    <property type="evidence" value="ECO:0007669"/>
    <property type="project" value="TreeGrafter"/>
</dbReference>
<dbReference type="InterPro" id="IPR000873">
    <property type="entry name" value="AMP-dep_synth/lig_dom"/>
</dbReference>
<evidence type="ECO:0000256" key="5">
    <source>
        <dbReference type="SAM" id="MobiDB-lite"/>
    </source>
</evidence>
<feature type="domain" description="AMP-dependent synthetase/ligase" evidence="6">
    <location>
        <begin position="166"/>
        <end position="538"/>
    </location>
</feature>
<sequence length="754" mass="85090">MSEEVEKPILPESISDEEKSPNETKTLSKETNDVSSKSESSSHQSEDKKDTSSSGEEDENLDTQKKVAVSQIVLSEDGGEKKVSPKKPVKSPSPFPDIEDSVVPETLEEIEPFQGLSSKALETLSKYNDKYENGKSILQNYIEKISDMEGNIFTQEKVKVPEVSVKDFAEEIKKLTKSYISLNLKNRGVMFVSKNNYRVHALSLAAISAGMYTVHMNPSMPMVSLVEAVKQGGVVQLVCDIDNKDLLIELMKYVKVPCLLINGVMNDGFVNYDDFKKINESVDESKVKDVLSNQKPTDIAEIVFCEGPNKLRGVVWTHGNIISQCCALKSMFNLTMKDKYIMCHNMSYYIERLFALYLPMMVGYQVYIAPDVLYREGLKGYIEIAKKYKPTLLVAVPRFYEKLLVRLNEVLKTSKLATKVKDLAVDGMVKQEEGKSKPVGYGTSRTLVFNKGKEKVGIVNVKYFICAGNMPQSILKEVMGKGIEVFCGLPYIETTGFMAINREKCLQLESVGKPIDKCEVSLNGSELVCKGPNVSGGYTTEEIEEEFKTGCEAKMNNGFIEITTYSKTVLLTSSGEFIPYKFVENLVKKIVVVKSALVVGNERPYLSCILSVVYSKAKETLKEKCPTEKMLARDSYFGTFIRQRIDWLNKQLPKSLQIKRFGILLEGQSGTETLKEVMNFEDQKLALVKFGPFIEKLYVRGSVEKEGKKTKGEKEEQKKRRKAEKEREKEERKAAKAEKKEKAEREKQEKMEKK</sequence>
<dbReference type="PANTHER" id="PTHR43272">
    <property type="entry name" value="LONG-CHAIN-FATTY-ACID--COA LIGASE"/>
    <property type="match status" value="1"/>
</dbReference>
<dbReference type="OrthoDB" id="3633556at2759"/>
<dbReference type="EMBL" id="KB206168">
    <property type="protein sequence ID" value="ELP95219.1"/>
    <property type="molecule type" value="Genomic_DNA"/>
</dbReference>
<proteinExistence type="inferred from homology"/>
<dbReference type="GO" id="GO:0005524">
    <property type="term" value="F:ATP binding"/>
    <property type="evidence" value="ECO:0007669"/>
    <property type="project" value="UniProtKB-KW"/>
</dbReference>